<dbReference type="AlphaFoldDB" id="A0A5J4WVX7"/>
<name>A0A5J4WVX7_9EUKA</name>
<dbReference type="EMBL" id="SNRW01000821">
    <property type="protein sequence ID" value="KAA6399100.1"/>
    <property type="molecule type" value="Genomic_DNA"/>
</dbReference>
<feature type="region of interest" description="Disordered" evidence="1">
    <location>
        <begin position="15"/>
        <end position="51"/>
    </location>
</feature>
<evidence type="ECO:0000256" key="1">
    <source>
        <dbReference type="SAM" id="MobiDB-lite"/>
    </source>
</evidence>
<dbReference type="Proteomes" id="UP000324800">
    <property type="component" value="Unassembled WGS sequence"/>
</dbReference>
<evidence type="ECO:0000313" key="2">
    <source>
        <dbReference type="EMBL" id="KAA6399100.1"/>
    </source>
</evidence>
<proteinExistence type="predicted"/>
<evidence type="ECO:0000313" key="3">
    <source>
        <dbReference type="Proteomes" id="UP000324800"/>
    </source>
</evidence>
<gene>
    <name evidence="2" type="ORF">EZS28_005375</name>
</gene>
<reference evidence="2 3" key="1">
    <citation type="submission" date="2019-03" db="EMBL/GenBank/DDBJ databases">
        <title>Single cell metagenomics reveals metabolic interactions within the superorganism composed of flagellate Streblomastix strix and complex community of Bacteroidetes bacteria on its surface.</title>
        <authorList>
            <person name="Treitli S.C."/>
            <person name="Kolisko M."/>
            <person name="Husnik F."/>
            <person name="Keeling P."/>
            <person name="Hampl V."/>
        </authorList>
    </citation>
    <scope>NUCLEOTIDE SEQUENCE [LARGE SCALE GENOMIC DNA]</scope>
    <source>
        <strain evidence="2">ST1C</strain>
    </source>
</reference>
<protein>
    <submittedName>
        <fullName evidence="2">Uncharacterized protein</fullName>
    </submittedName>
</protein>
<feature type="compositionally biased region" description="Basic and acidic residues" evidence="1">
    <location>
        <begin position="20"/>
        <end position="47"/>
    </location>
</feature>
<organism evidence="2 3">
    <name type="scientific">Streblomastix strix</name>
    <dbReference type="NCBI Taxonomy" id="222440"/>
    <lineage>
        <taxon>Eukaryota</taxon>
        <taxon>Metamonada</taxon>
        <taxon>Preaxostyla</taxon>
        <taxon>Oxymonadida</taxon>
        <taxon>Streblomastigidae</taxon>
        <taxon>Streblomastix</taxon>
    </lineage>
</organism>
<sequence length="177" mass="20237">MEIENNINEQKIIKPKRKYERKEGAKCGRPKKYETEEQAKSKAREQEPSGVYGEAKAFVDTRSRYSYPNIVGVGDPTLIDISNVNARIAAGQPGQYVPYPKTNYNALINKQSLNLGSNVLPLNQKEERELNIEYGTEKEKELELDKDFQDTGNQIQLSDEALVPPEMETLIFKRKQE</sequence>
<accession>A0A5J4WVX7</accession>
<comment type="caution">
    <text evidence="2">The sequence shown here is derived from an EMBL/GenBank/DDBJ whole genome shotgun (WGS) entry which is preliminary data.</text>
</comment>